<keyword evidence="3" id="KW-1003">Cell membrane</keyword>
<dbReference type="AlphaFoldDB" id="A0A239GCR1"/>
<accession>A0A239GCR1</accession>
<sequence length="259" mass="26155">MTAPTITAPQLTLARNAAEAALAVLPTSYTLVAGDPVTPGTGTMIEGQAVTARFSGAAVGEVVVVVGQDLADALRESPLGELDLTAAVRPALEAASRIFGPVVLDPGQVMEPQVALSALAAKDGAVAIPLRDDVDVRAVLALSLSPWPSDDPLAAAAAAAAAAGGGVAQRIAAPVGRRGGGLDMLHDVEMEVSAELGRTRMSVRELLSLTPGAIVELDRAAGSPADLLVNGRLIARGEVVVVDENFGIRITEIVSPGAE</sequence>
<dbReference type="InterPro" id="IPR036429">
    <property type="entry name" value="SpoA-like_sf"/>
</dbReference>
<name>A0A239GCR1_9ACTN</name>
<evidence type="ECO:0000313" key="8">
    <source>
        <dbReference type="EMBL" id="SNS66725.1"/>
    </source>
</evidence>
<dbReference type="InterPro" id="IPR051469">
    <property type="entry name" value="FliN/MopA/SpaO"/>
</dbReference>
<evidence type="ECO:0000256" key="1">
    <source>
        <dbReference type="ARBA" id="ARBA00004413"/>
    </source>
</evidence>
<comment type="subcellular location">
    <subcellularLocation>
        <location evidence="1">Cell membrane</location>
        <topology evidence="1">Peripheral membrane protein</topology>
        <orientation evidence="1">Cytoplasmic side</orientation>
    </subcellularLocation>
</comment>
<dbReference type="InterPro" id="IPR001543">
    <property type="entry name" value="FliN-like_C"/>
</dbReference>
<keyword evidence="5" id="KW-0283">Flagellar rotation</keyword>
<reference evidence="8 9" key="1">
    <citation type="submission" date="2017-06" db="EMBL/GenBank/DDBJ databases">
        <authorList>
            <person name="Kim H.J."/>
            <person name="Triplett B.A."/>
        </authorList>
    </citation>
    <scope>NUCLEOTIDE SEQUENCE [LARGE SCALE GENOMIC DNA]</scope>
    <source>
        <strain evidence="8 9">DSM 43151</strain>
    </source>
</reference>
<dbReference type="OrthoDB" id="9773459at2"/>
<dbReference type="EMBL" id="FZNR01000020">
    <property type="protein sequence ID" value="SNS66725.1"/>
    <property type="molecule type" value="Genomic_DNA"/>
</dbReference>
<dbReference type="GO" id="GO:0003774">
    <property type="term" value="F:cytoskeletal motor activity"/>
    <property type="evidence" value="ECO:0007669"/>
    <property type="project" value="InterPro"/>
</dbReference>
<keyword evidence="8" id="KW-0282">Flagellum</keyword>
<dbReference type="InterPro" id="IPR012826">
    <property type="entry name" value="FliN"/>
</dbReference>
<evidence type="ECO:0000313" key="9">
    <source>
        <dbReference type="Proteomes" id="UP000198415"/>
    </source>
</evidence>
<dbReference type="Pfam" id="PF01052">
    <property type="entry name" value="FliMN_C"/>
    <property type="match status" value="1"/>
</dbReference>
<evidence type="ECO:0000259" key="7">
    <source>
        <dbReference type="Pfam" id="PF01052"/>
    </source>
</evidence>
<dbReference type="Proteomes" id="UP000198415">
    <property type="component" value="Unassembled WGS sequence"/>
</dbReference>
<keyword evidence="6" id="KW-0472">Membrane</keyword>
<keyword evidence="8" id="KW-0969">Cilium</keyword>
<evidence type="ECO:0000256" key="2">
    <source>
        <dbReference type="ARBA" id="ARBA00009226"/>
    </source>
</evidence>
<dbReference type="InterPro" id="IPR001172">
    <property type="entry name" value="FliN_T3SS_HrcQb"/>
</dbReference>
<comment type="similarity">
    <text evidence="2">Belongs to the FliN/MopA/SpaO family.</text>
</comment>
<organism evidence="8 9">
    <name type="scientific">Actinoplanes regularis</name>
    <dbReference type="NCBI Taxonomy" id="52697"/>
    <lineage>
        <taxon>Bacteria</taxon>
        <taxon>Bacillati</taxon>
        <taxon>Actinomycetota</taxon>
        <taxon>Actinomycetes</taxon>
        <taxon>Micromonosporales</taxon>
        <taxon>Micromonosporaceae</taxon>
        <taxon>Actinoplanes</taxon>
    </lineage>
</organism>
<evidence type="ECO:0000256" key="5">
    <source>
        <dbReference type="ARBA" id="ARBA00022779"/>
    </source>
</evidence>
<feature type="domain" description="Flagellar motor switch protein FliN-like C-terminal" evidence="7">
    <location>
        <begin position="184"/>
        <end position="254"/>
    </location>
</feature>
<dbReference type="PANTHER" id="PTHR43484">
    <property type="match status" value="1"/>
</dbReference>
<proteinExistence type="inferred from homology"/>
<dbReference type="GO" id="GO:0071973">
    <property type="term" value="P:bacterial-type flagellum-dependent cell motility"/>
    <property type="evidence" value="ECO:0007669"/>
    <property type="project" value="InterPro"/>
</dbReference>
<gene>
    <name evidence="8" type="ORF">SAMN06264365_120126</name>
</gene>
<evidence type="ECO:0000256" key="3">
    <source>
        <dbReference type="ARBA" id="ARBA00022475"/>
    </source>
</evidence>
<dbReference type="NCBIfam" id="TIGR02480">
    <property type="entry name" value="fliN"/>
    <property type="match status" value="1"/>
</dbReference>
<dbReference type="GO" id="GO:0005886">
    <property type="term" value="C:plasma membrane"/>
    <property type="evidence" value="ECO:0007669"/>
    <property type="project" value="UniProtKB-SubCell"/>
</dbReference>
<keyword evidence="4" id="KW-0145">Chemotaxis</keyword>
<dbReference type="Gene3D" id="2.30.330.10">
    <property type="entry name" value="SpoA-like"/>
    <property type="match status" value="1"/>
</dbReference>
<keyword evidence="8" id="KW-0966">Cell projection</keyword>
<protein>
    <submittedName>
        <fullName evidence="8">Flagellar motor switch protein FliN/FliY</fullName>
    </submittedName>
</protein>
<dbReference type="GO" id="GO:0006935">
    <property type="term" value="P:chemotaxis"/>
    <property type="evidence" value="ECO:0007669"/>
    <property type="project" value="UniProtKB-KW"/>
</dbReference>
<dbReference type="PRINTS" id="PR00956">
    <property type="entry name" value="FLGMOTORFLIN"/>
</dbReference>
<dbReference type="SUPFAM" id="SSF101801">
    <property type="entry name" value="Surface presentation of antigens (SPOA)"/>
    <property type="match status" value="1"/>
</dbReference>
<dbReference type="RefSeq" id="WP_089297663.1">
    <property type="nucleotide sequence ID" value="NZ_BOMU01000091.1"/>
</dbReference>
<dbReference type="GO" id="GO:0009425">
    <property type="term" value="C:bacterial-type flagellum basal body"/>
    <property type="evidence" value="ECO:0007669"/>
    <property type="project" value="InterPro"/>
</dbReference>
<keyword evidence="9" id="KW-1185">Reference proteome</keyword>
<evidence type="ECO:0000256" key="4">
    <source>
        <dbReference type="ARBA" id="ARBA00022500"/>
    </source>
</evidence>
<dbReference type="PANTHER" id="PTHR43484:SF1">
    <property type="entry name" value="FLAGELLAR MOTOR SWITCH PROTEIN FLIN"/>
    <property type="match status" value="1"/>
</dbReference>
<evidence type="ECO:0000256" key="6">
    <source>
        <dbReference type="ARBA" id="ARBA00023136"/>
    </source>
</evidence>